<evidence type="ECO:0000313" key="3">
    <source>
        <dbReference type="EMBL" id="MDR7382441.1"/>
    </source>
</evidence>
<gene>
    <name evidence="3" type="ORF">J2S48_001956</name>
</gene>
<keyword evidence="4" id="KW-1185">Reference proteome</keyword>
<name>A0ABU2CMD7_9MICO</name>
<evidence type="ECO:0008006" key="5">
    <source>
        <dbReference type="Google" id="ProtNLM"/>
    </source>
</evidence>
<accession>A0ABU2CMD7</accession>
<organism evidence="3 4">
    <name type="scientific">Promicromonospora iranensis</name>
    <dbReference type="NCBI Taxonomy" id="1105144"/>
    <lineage>
        <taxon>Bacteria</taxon>
        <taxon>Bacillati</taxon>
        <taxon>Actinomycetota</taxon>
        <taxon>Actinomycetes</taxon>
        <taxon>Micrococcales</taxon>
        <taxon>Promicromonosporaceae</taxon>
        <taxon>Promicromonospora</taxon>
    </lineage>
</organism>
<dbReference type="Proteomes" id="UP001183585">
    <property type="component" value="Unassembled WGS sequence"/>
</dbReference>
<dbReference type="EMBL" id="JAVDYE010000001">
    <property type="protein sequence ID" value="MDR7382441.1"/>
    <property type="molecule type" value="Genomic_DNA"/>
</dbReference>
<feature type="transmembrane region" description="Helical" evidence="2">
    <location>
        <begin position="51"/>
        <end position="77"/>
    </location>
</feature>
<proteinExistence type="predicted"/>
<evidence type="ECO:0000256" key="1">
    <source>
        <dbReference type="SAM" id="MobiDB-lite"/>
    </source>
</evidence>
<dbReference type="RefSeq" id="WP_274993271.1">
    <property type="nucleotide sequence ID" value="NZ_JAJQQP010000004.1"/>
</dbReference>
<keyword evidence="2" id="KW-1133">Transmembrane helix</keyword>
<evidence type="ECO:0000313" key="4">
    <source>
        <dbReference type="Proteomes" id="UP001183585"/>
    </source>
</evidence>
<keyword evidence="2" id="KW-0472">Membrane</keyword>
<evidence type="ECO:0000256" key="2">
    <source>
        <dbReference type="SAM" id="Phobius"/>
    </source>
</evidence>
<keyword evidence="2" id="KW-0812">Transmembrane</keyword>
<feature type="region of interest" description="Disordered" evidence="1">
    <location>
        <begin position="1"/>
        <end position="43"/>
    </location>
</feature>
<comment type="caution">
    <text evidence="3">The sequence shown here is derived from an EMBL/GenBank/DDBJ whole genome shotgun (WGS) entry which is preliminary data.</text>
</comment>
<protein>
    <recommendedName>
        <fullName evidence="5">DUF4352 domain-containing protein</fullName>
    </recommendedName>
</protein>
<sequence>MTTLVTPAVPGPGQGEPPGAAPSLRPGMLPGMIPPDAQAPRPRRSWGRRNAVWLVLLPIAIVVAAGASSFRVWAFWWPVGLHHEVDRVALGEPAHLAGEYYDAFGLDVPERAQTTVLREIDATVTSVEQVDQLPAPEYGDPVVIPDGSVAYAVQVHFAAELRTDLSLCQITLVAEDGTRYGDSTTDVLGSSNRCSTPEAEGFVSEQPEWEVTSFVLADPGAEITQVRLGFGGPEHVTFELP</sequence>
<reference evidence="3 4" key="1">
    <citation type="submission" date="2023-07" db="EMBL/GenBank/DDBJ databases">
        <title>Sequencing the genomes of 1000 actinobacteria strains.</title>
        <authorList>
            <person name="Klenk H.-P."/>
        </authorList>
    </citation>
    <scope>NUCLEOTIDE SEQUENCE [LARGE SCALE GENOMIC DNA]</scope>
    <source>
        <strain evidence="3 4">DSM 45554</strain>
    </source>
</reference>